<accession>A0A8S1CML5</accession>
<keyword evidence="2" id="KW-1185">Reference proteome</keyword>
<protein>
    <submittedName>
        <fullName evidence="1">Uncharacterized protein</fullName>
    </submittedName>
</protein>
<sequence length="70" mass="7794">MPKQPREYKNYCGADRGGMPEFTTQRSVVTCRPARGQICSRSSFNPLIIPDPDPCPQLTLKTAMQPLRAA</sequence>
<evidence type="ECO:0000313" key="1">
    <source>
        <dbReference type="EMBL" id="CAB3370753.1"/>
    </source>
</evidence>
<dbReference type="AlphaFoldDB" id="A0A8S1CML5"/>
<proteinExistence type="predicted"/>
<dbReference type="Proteomes" id="UP000494165">
    <property type="component" value="Unassembled WGS sequence"/>
</dbReference>
<gene>
    <name evidence="1" type="ORF">CLODIP_2_CD04447</name>
</gene>
<name>A0A8S1CML5_9INSE</name>
<evidence type="ECO:0000313" key="2">
    <source>
        <dbReference type="Proteomes" id="UP000494165"/>
    </source>
</evidence>
<organism evidence="1 2">
    <name type="scientific">Cloeon dipterum</name>
    <dbReference type="NCBI Taxonomy" id="197152"/>
    <lineage>
        <taxon>Eukaryota</taxon>
        <taxon>Metazoa</taxon>
        <taxon>Ecdysozoa</taxon>
        <taxon>Arthropoda</taxon>
        <taxon>Hexapoda</taxon>
        <taxon>Insecta</taxon>
        <taxon>Pterygota</taxon>
        <taxon>Palaeoptera</taxon>
        <taxon>Ephemeroptera</taxon>
        <taxon>Pisciforma</taxon>
        <taxon>Baetidae</taxon>
        <taxon>Cloeon</taxon>
    </lineage>
</organism>
<comment type="caution">
    <text evidence="1">The sequence shown here is derived from an EMBL/GenBank/DDBJ whole genome shotgun (WGS) entry which is preliminary data.</text>
</comment>
<dbReference type="EMBL" id="CADEPI010000054">
    <property type="protein sequence ID" value="CAB3370753.1"/>
    <property type="molecule type" value="Genomic_DNA"/>
</dbReference>
<reference evidence="1 2" key="1">
    <citation type="submission" date="2020-04" db="EMBL/GenBank/DDBJ databases">
        <authorList>
            <person name="Alioto T."/>
            <person name="Alioto T."/>
            <person name="Gomez Garrido J."/>
        </authorList>
    </citation>
    <scope>NUCLEOTIDE SEQUENCE [LARGE SCALE GENOMIC DNA]</scope>
</reference>